<accession>A0A7J0H8L0</accession>
<dbReference type="EMBL" id="BJWL01000028">
    <property type="protein sequence ID" value="GFZ19416.1"/>
    <property type="molecule type" value="Genomic_DNA"/>
</dbReference>
<evidence type="ECO:0000313" key="2">
    <source>
        <dbReference type="Proteomes" id="UP000585474"/>
    </source>
</evidence>
<gene>
    <name evidence="1" type="ORF">Acr_28g0001210</name>
</gene>
<keyword evidence="2" id="KW-1185">Reference proteome</keyword>
<protein>
    <submittedName>
        <fullName evidence="1">Uncharacterized protein</fullName>
    </submittedName>
</protein>
<dbReference type="Proteomes" id="UP000585474">
    <property type="component" value="Unassembled WGS sequence"/>
</dbReference>
<dbReference type="AlphaFoldDB" id="A0A7J0H8L0"/>
<name>A0A7J0H8L0_9ERIC</name>
<sequence>MLAVAGKRILAVERCSVDLRDINGEEGLPGAVLGMAPDIQTLQRLVVNFHCEKKCSDELKKALKRTITLECEVKTKGGGAIKERSHRWPNRTVPYSPISLLFFDEEEYFSQPIEGKENILEGVAEVEAEGEKGQRKKLAELRAACKTTSRSVKFLALL</sequence>
<proteinExistence type="predicted"/>
<comment type="caution">
    <text evidence="1">The sequence shown here is derived from an EMBL/GenBank/DDBJ whole genome shotgun (WGS) entry which is preliminary data.</text>
</comment>
<reference evidence="1 2" key="1">
    <citation type="submission" date="2019-07" db="EMBL/GenBank/DDBJ databases">
        <title>De Novo Assembly of kiwifruit Actinidia rufa.</title>
        <authorList>
            <person name="Sugita-Konishi S."/>
            <person name="Sato K."/>
            <person name="Mori E."/>
            <person name="Abe Y."/>
            <person name="Kisaki G."/>
            <person name="Hamano K."/>
            <person name="Suezawa K."/>
            <person name="Otani M."/>
            <person name="Fukuda T."/>
            <person name="Manabe T."/>
            <person name="Gomi K."/>
            <person name="Tabuchi M."/>
            <person name="Akimitsu K."/>
            <person name="Kataoka I."/>
        </authorList>
    </citation>
    <scope>NUCLEOTIDE SEQUENCE [LARGE SCALE GENOMIC DNA]</scope>
    <source>
        <strain evidence="2">cv. Fuchu</strain>
    </source>
</reference>
<organism evidence="1 2">
    <name type="scientific">Actinidia rufa</name>
    <dbReference type="NCBI Taxonomy" id="165716"/>
    <lineage>
        <taxon>Eukaryota</taxon>
        <taxon>Viridiplantae</taxon>
        <taxon>Streptophyta</taxon>
        <taxon>Embryophyta</taxon>
        <taxon>Tracheophyta</taxon>
        <taxon>Spermatophyta</taxon>
        <taxon>Magnoliopsida</taxon>
        <taxon>eudicotyledons</taxon>
        <taxon>Gunneridae</taxon>
        <taxon>Pentapetalae</taxon>
        <taxon>asterids</taxon>
        <taxon>Ericales</taxon>
        <taxon>Actinidiaceae</taxon>
        <taxon>Actinidia</taxon>
    </lineage>
</organism>
<evidence type="ECO:0000313" key="1">
    <source>
        <dbReference type="EMBL" id="GFZ19416.1"/>
    </source>
</evidence>